<evidence type="ECO:0000256" key="2">
    <source>
        <dbReference type="SAM" id="SignalP"/>
    </source>
</evidence>
<gene>
    <name evidence="4" type="primary">20207520</name>
    <name evidence="3" type="ORF">HELRODRAFT_180006</name>
</gene>
<reference evidence="4" key="3">
    <citation type="submission" date="2015-06" db="UniProtKB">
        <authorList>
            <consortium name="EnsemblMetazoa"/>
        </authorList>
    </citation>
    <scope>IDENTIFICATION</scope>
</reference>
<organism evidence="4 5">
    <name type="scientific">Helobdella robusta</name>
    <name type="common">Californian leech</name>
    <dbReference type="NCBI Taxonomy" id="6412"/>
    <lineage>
        <taxon>Eukaryota</taxon>
        <taxon>Metazoa</taxon>
        <taxon>Spiralia</taxon>
        <taxon>Lophotrochozoa</taxon>
        <taxon>Annelida</taxon>
        <taxon>Clitellata</taxon>
        <taxon>Hirudinea</taxon>
        <taxon>Rhynchobdellida</taxon>
        <taxon>Glossiphoniidae</taxon>
        <taxon>Helobdella</taxon>
    </lineage>
</organism>
<sequence>MSFWTMLWILLIAALGAGAEVVECVTKECATKPSCPKSGFLKDLNNCDTCLCTNPCLEKCGTETCKILAVQPGVEPRYGCADKERESDGGKNDDEDENYEDE</sequence>
<evidence type="ECO:0000313" key="3">
    <source>
        <dbReference type="EMBL" id="ESN94901.1"/>
    </source>
</evidence>
<dbReference type="KEGG" id="hro:HELRODRAFT_180006"/>
<feature type="compositionally biased region" description="Basic and acidic residues" evidence="1">
    <location>
        <begin position="80"/>
        <end position="92"/>
    </location>
</feature>
<dbReference type="EMBL" id="KB097558">
    <property type="protein sequence ID" value="ESN94901.1"/>
    <property type="molecule type" value="Genomic_DNA"/>
</dbReference>
<feature type="region of interest" description="Disordered" evidence="1">
    <location>
        <begin position="78"/>
        <end position="102"/>
    </location>
</feature>
<feature type="chain" id="PRO_5010980618" evidence="2">
    <location>
        <begin position="20"/>
        <end position="102"/>
    </location>
</feature>
<dbReference type="InParanoid" id="T1FFC1"/>
<feature type="compositionally biased region" description="Acidic residues" evidence="1">
    <location>
        <begin position="93"/>
        <end position="102"/>
    </location>
</feature>
<dbReference type="EMBL" id="AMQM01007068">
    <property type="status" value="NOT_ANNOTATED_CDS"/>
    <property type="molecule type" value="Genomic_DNA"/>
</dbReference>
<dbReference type="EnsemblMetazoa" id="HelroT180006">
    <property type="protein sequence ID" value="HelroP180006"/>
    <property type="gene ID" value="HelroG180006"/>
</dbReference>
<protein>
    <submittedName>
        <fullName evidence="3 4">Uncharacterized protein</fullName>
    </submittedName>
</protein>
<keyword evidence="2" id="KW-0732">Signal</keyword>
<dbReference type="AlphaFoldDB" id="T1FFC1"/>
<evidence type="ECO:0000256" key="1">
    <source>
        <dbReference type="SAM" id="MobiDB-lite"/>
    </source>
</evidence>
<dbReference type="HOGENOM" id="CLU_2280419_0_0_1"/>
<keyword evidence="5" id="KW-1185">Reference proteome</keyword>
<dbReference type="GeneID" id="20207520"/>
<name>T1FFC1_HELRO</name>
<dbReference type="RefSeq" id="XP_009027023.1">
    <property type="nucleotide sequence ID" value="XM_009028775.1"/>
</dbReference>
<reference evidence="3 5" key="2">
    <citation type="journal article" date="2013" name="Nature">
        <title>Insights into bilaterian evolution from three spiralian genomes.</title>
        <authorList>
            <person name="Simakov O."/>
            <person name="Marletaz F."/>
            <person name="Cho S.J."/>
            <person name="Edsinger-Gonzales E."/>
            <person name="Havlak P."/>
            <person name="Hellsten U."/>
            <person name="Kuo D.H."/>
            <person name="Larsson T."/>
            <person name="Lv J."/>
            <person name="Arendt D."/>
            <person name="Savage R."/>
            <person name="Osoegawa K."/>
            <person name="de Jong P."/>
            <person name="Grimwood J."/>
            <person name="Chapman J.A."/>
            <person name="Shapiro H."/>
            <person name="Aerts A."/>
            <person name="Otillar R.P."/>
            <person name="Terry A.Y."/>
            <person name="Boore J.L."/>
            <person name="Grigoriev I.V."/>
            <person name="Lindberg D.R."/>
            <person name="Seaver E.C."/>
            <person name="Weisblat D.A."/>
            <person name="Putnam N.H."/>
            <person name="Rokhsar D.S."/>
        </authorList>
    </citation>
    <scope>NUCLEOTIDE SEQUENCE</scope>
</reference>
<reference evidence="5" key="1">
    <citation type="submission" date="2012-12" db="EMBL/GenBank/DDBJ databases">
        <authorList>
            <person name="Hellsten U."/>
            <person name="Grimwood J."/>
            <person name="Chapman J.A."/>
            <person name="Shapiro H."/>
            <person name="Aerts A."/>
            <person name="Otillar R.P."/>
            <person name="Terry A.Y."/>
            <person name="Boore J.L."/>
            <person name="Simakov O."/>
            <person name="Marletaz F."/>
            <person name="Cho S.-J."/>
            <person name="Edsinger-Gonzales E."/>
            <person name="Havlak P."/>
            <person name="Kuo D.-H."/>
            <person name="Larsson T."/>
            <person name="Lv J."/>
            <person name="Arendt D."/>
            <person name="Savage R."/>
            <person name="Osoegawa K."/>
            <person name="de Jong P."/>
            <person name="Lindberg D.R."/>
            <person name="Seaver E.C."/>
            <person name="Weisblat D.A."/>
            <person name="Putnam N.H."/>
            <person name="Grigoriev I.V."/>
            <person name="Rokhsar D.S."/>
        </authorList>
    </citation>
    <scope>NUCLEOTIDE SEQUENCE</scope>
</reference>
<evidence type="ECO:0000313" key="4">
    <source>
        <dbReference type="EnsemblMetazoa" id="HelroP180006"/>
    </source>
</evidence>
<accession>T1FFC1</accession>
<feature type="signal peptide" evidence="2">
    <location>
        <begin position="1"/>
        <end position="19"/>
    </location>
</feature>
<dbReference type="Proteomes" id="UP000015101">
    <property type="component" value="Unassembled WGS sequence"/>
</dbReference>
<evidence type="ECO:0000313" key="5">
    <source>
        <dbReference type="Proteomes" id="UP000015101"/>
    </source>
</evidence>
<dbReference type="CTD" id="20207520"/>
<dbReference type="OrthoDB" id="406800at2759"/>
<proteinExistence type="predicted"/>